<feature type="signal peptide" evidence="17">
    <location>
        <begin position="1"/>
        <end position="19"/>
    </location>
</feature>
<reference evidence="19" key="3">
    <citation type="submission" date="2025-09" db="UniProtKB">
        <authorList>
            <consortium name="Ensembl"/>
        </authorList>
    </citation>
    <scope>IDENTIFICATION</scope>
    <source>
        <strain evidence="19">Thoroughbred</strain>
    </source>
</reference>
<keyword evidence="5" id="KW-0740">Sodium/potassium transport</keyword>
<keyword evidence="12 17" id="KW-0472">Membrane</keyword>
<dbReference type="Ensembl" id="ENSECAT00000066820.2">
    <property type="protein sequence ID" value="ENSECAP00000048731.2"/>
    <property type="gene ID" value="ENSECAG00000042806.2"/>
</dbReference>
<evidence type="ECO:0000256" key="13">
    <source>
        <dbReference type="ARBA" id="ARBA00023201"/>
    </source>
</evidence>
<keyword evidence="4" id="KW-0633">Potassium transport</keyword>
<dbReference type="GO" id="GO:0043269">
    <property type="term" value="P:regulation of monoatomic ion transport"/>
    <property type="evidence" value="ECO:0007669"/>
    <property type="project" value="InterPro"/>
</dbReference>
<dbReference type="FunFam" id="1.20.5.780:FF:000007">
    <property type="entry name" value="FXYD domain-containing ion transport regulator"/>
    <property type="match status" value="1"/>
</dbReference>
<reference evidence="19 20" key="1">
    <citation type="journal article" date="2009" name="Science">
        <title>Genome sequence, comparative analysis, and population genetics of the domestic horse.</title>
        <authorList>
            <consortium name="Broad Institute Genome Sequencing Platform"/>
            <consortium name="Broad Institute Whole Genome Assembly Team"/>
            <person name="Wade C.M."/>
            <person name="Giulotto E."/>
            <person name="Sigurdsson S."/>
            <person name="Zoli M."/>
            <person name="Gnerre S."/>
            <person name="Imsland F."/>
            <person name="Lear T.L."/>
            <person name="Adelson D.L."/>
            <person name="Bailey E."/>
            <person name="Bellone R.R."/>
            <person name="Bloecker H."/>
            <person name="Distl O."/>
            <person name="Edgar R.C."/>
            <person name="Garber M."/>
            <person name="Leeb T."/>
            <person name="Mauceli E."/>
            <person name="MacLeod J.N."/>
            <person name="Penedo M.C.T."/>
            <person name="Raison J.M."/>
            <person name="Sharpe T."/>
            <person name="Vogel J."/>
            <person name="Andersson L."/>
            <person name="Antczak D.F."/>
            <person name="Biagi T."/>
            <person name="Binns M.M."/>
            <person name="Chowdhary B.P."/>
            <person name="Coleman S.J."/>
            <person name="Della Valle G."/>
            <person name="Fryc S."/>
            <person name="Guerin G."/>
            <person name="Hasegawa T."/>
            <person name="Hill E.W."/>
            <person name="Jurka J."/>
            <person name="Kiialainen A."/>
            <person name="Lindgren G."/>
            <person name="Liu J."/>
            <person name="Magnani E."/>
            <person name="Mickelson J.R."/>
            <person name="Murray J."/>
            <person name="Nergadze S.G."/>
            <person name="Onofrio R."/>
            <person name="Pedroni S."/>
            <person name="Piras M.F."/>
            <person name="Raudsepp T."/>
            <person name="Rocchi M."/>
            <person name="Roeed K.H."/>
            <person name="Ryder O.A."/>
            <person name="Searle S."/>
            <person name="Skow L."/>
            <person name="Swinburne J.E."/>
            <person name="Syvaenen A.C."/>
            <person name="Tozaki T."/>
            <person name="Valberg S.J."/>
            <person name="Vaudin M."/>
            <person name="White J.R."/>
            <person name="Zody M.C."/>
            <person name="Lander E.S."/>
            <person name="Lindblad-Toh K."/>
        </authorList>
    </citation>
    <scope>NUCLEOTIDE SEQUENCE [LARGE SCALE GENOMIC DNA]</scope>
    <source>
        <strain evidence="19 20">Thoroughbred</strain>
    </source>
</reference>
<keyword evidence="3" id="KW-1003">Cell membrane</keyword>
<keyword evidence="2 17" id="KW-0813">Transport</keyword>
<keyword evidence="13" id="KW-0739">Sodium transport</keyword>
<evidence type="ECO:0000313" key="19">
    <source>
        <dbReference type="Ensembl" id="ENSECAP00000048731.2"/>
    </source>
</evidence>
<evidence type="ECO:0000256" key="6">
    <source>
        <dbReference type="ARBA" id="ARBA00022692"/>
    </source>
</evidence>
<keyword evidence="20" id="KW-1185">Reference proteome</keyword>
<evidence type="ECO:0000256" key="17">
    <source>
        <dbReference type="RuleBase" id="RU364131"/>
    </source>
</evidence>
<keyword evidence="10" id="KW-0915">Sodium</keyword>
<dbReference type="Gene3D" id="1.20.5.780">
    <property type="entry name" value="Single helix bin"/>
    <property type="match status" value="1"/>
</dbReference>
<evidence type="ECO:0000256" key="16">
    <source>
        <dbReference type="ARBA" id="ARBA00066169"/>
    </source>
</evidence>
<dbReference type="STRING" id="9796.ENSECAP00000048731"/>
<comment type="subcellular location">
    <subcellularLocation>
        <location evidence="14">Basolateral cell membrane</location>
        <topology evidence="14">Single-pass type I membrane protein</topology>
    </subcellularLocation>
</comment>
<protein>
    <recommendedName>
        <fullName evidence="17">FXYD domain-containing ion transport regulator</fullName>
    </recommendedName>
</protein>
<dbReference type="GO" id="GO:0016323">
    <property type="term" value="C:basolateral plasma membrane"/>
    <property type="evidence" value="ECO:0007669"/>
    <property type="project" value="UniProtKB-SubCell"/>
</dbReference>
<evidence type="ECO:0000256" key="11">
    <source>
        <dbReference type="ARBA" id="ARBA00023065"/>
    </source>
</evidence>
<organism evidence="19 20">
    <name type="scientific">Equus caballus</name>
    <name type="common">Horse</name>
    <dbReference type="NCBI Taxonomy" id="9796"/>
    <lineage>
        <taxon>Eukaryota</taxon>
        <taxon>Metazoa</taxon>
        <taxon>Chordata</taxon>
        <taxon>Craniata</taxon>
        <taxon>Vertebrata</taxon>
        <taxon>Euteleostomi</taxon>
        <taxon>Mammalia</taxon>
        <taxon>Eutheria</taxon>
        <taxon>Laurasiatheria</taxon>
        <taxon>Perissodactyla</taxon>
        <taxon>Equidae</taxon>
        <taxon>Equus</taxon>
    </lineage>
</organism>
<keyword evidence="9 17" id="KW-1133">Transmembrane helix</keyword>
<keyword evidence="7 17" id="KW-0732">Signal</keyword>
<dbReference type="InterPro" id="IPR000272">
    <property type="entry name" value="Ion-transport_regulator_FXYD"/>
</dbReference>
<dbReference type="PANTHER" id="PTHR14132">
    <property type="entry name" value="SODIUM/POTASSIUM-TRANSPORTING ATPASE SUBUNIT GAMMA"/>
    <property type="match status" value="1"/>
</dbReference>
<dbReference type="GeneTree" id="ENSGT00940000153062"/>
<dbReference type="AlphaFoldDB" id="A0A5F5PKB2"/>
<dbReference type="GO" id="GO:0006814">
    <property type="term" value="P:sodium ion transport"/>
    <property type="evidence" value="ECO:0007669"/>
    <property type="project" value="UniProtKB-KW"/>
</dbReference>
<evidence type="ECO:0000256" key="1">
    <source>
        <dbReference type="ARBA" id="ARBA00005948"/>
    </source>
</evidence>
<evidence type="ECO:0000256" key="7">
    <source>
        <dbReference type="ARBA" id="ARBA00022729"/>
    </source>
</evidence>
<name>A0A5F5PKB2_HORSE</name>
<dbReference type="PaxDb" id="9796-ENSECAP00000048731"/>
<evidence type="ECO:0000256" key="18">
    <source>
        <dbReference type="SAM" id="MobiDB-lite"/>
    </source>
</evidence>
<comment type="subunit">
    <text evidence="16">Regulatory subunit of the sodium/potassium-transporting ATPase which is composed of a catalytic alpha subunit, a non-catalytic beta subunit and a regulatory subunit. The regulatory subunit, a member of the FXYD protein family, modulates the enzymatic activity in a tissue- and isoform-specific way by changing affinities of the Na+/K+-ATPase toward Na(+), K(+) or ATP.</text>
</comment>
<evidence type="ECO:0000256" key="5">
    <source>
        <dbReference type="ARBA" id="ARBA00022607"/>
    </source>
</evidence>
<dbReference type="Proteomes" id="UP000002281">
    <property type="component" value="Chromosome 1"/>
</dbReference>
<reference evidence="19" key="2">
    <citation type="submission" date="2025-08" db="UniProtKB">
        <authorList>
            <consortium name="Ensembl"/>
        </authorList>
    </citation>
    <scope>IDENTIFICATION</scope>
    <source>
        <strain evidence="19">Thoroughbred</strain>
    </source>
</reference>
<keyword evidence="6 17" id="KW-0812">Transmembrane</keyword>
<feature type="transmembrane region" description="Helical" evidence="17">
    <location>
        <begin position="72"/>
        <end position="93"/>
    </location>
</feature>
<evidence type="ECO:0000256" key="2">
    <source>
        <dbReference type="ARBA" id="ARBA00022448"/>
    </source>
</evidence>
<evidence type="ECO:0000256" key="9">
    <source>
        <dbReference type="ARBA" id="ARBA00022989"/>
    </source>
</evidence>
<proteinExistence type="inferred from homology"/>
<evidence type="ECO:0000256" key="12">
    <source>
        <dbReference type="ARBA" id="ARBA00023136"/>
    </source>
</evidence>
<dbReference type="GO" id="GO:0099106">
    <property type="term" value="F:ion channel regulator activity"/>
    <property type="evidence" value="ECO:0007669"/>
    <property type="project" value="InterPro"/>
</dbReference>
<dbReference type="PANTHER" id="PTHR14132:SF10">
    <property type="entry name" value="FXYD DOMAIN-CONTAINING ION TRANSPORT REGULATOR 4"/>
    <property type="match status" value="1"/>
</dbReference>
<comment type="function">
    <text evidence="15">Associates with and regulates the activity of the sodium/potassium-transporting ATPase (NKA) which catalyzes the hydrolysis of ATP coupled with the exchange of Na(+) and K(+) ions across the plasma membrane. Increases the apparent affinity of the transporter for Na(+) and increases NKA activity.</text>
</comment>
<evidence type="ECO:0000256" key="8">
    <source>
        <dbReference type="ARBA" id="ARBA00022958"/>
    </source>
</evidence>
<keyword evidence="8" id="KW-0630">Potassium</keyword>
<keyword evidence="11 17" id="KW-0406">Ion transport</keyword>
<dbReference type="Bgee" id="ENSECAG00000042806">
    <property type="expression patterns" value="Expressed in trophectoderm and 19 other cell types or tissues"/>
</dbReference>
<dbReference type="CDD" id="cd20322">
    <property type="entry name" value="FXYD4"/>
    <property type="match status" value="1"/>
</dbReference>
<feature type="chain" id="PRO_5040535444" description="FXYD domain-containing ion transport regulator" evidence="17">
    <location>
        <begin position="20"/>
        <end position="124"/>
    </location>
</feature>
<sequence length="124" mass="13513">MERVIWGLLTLAGLPVLKASDLFAGEASNYPAPTAPHFPSKTSHPASWFWPLFFFVFFPADKNDPFYYDWAGLQLVGMIFAGILCVAGFAFALSGKCKCKHNQKQSPLPEKATPLITPGSASTC</sequence>
<evidence type="ECO:0000256" key="15">
    <source>
        <dbReference type="ARBA" id="ARBA00054079"/>
    </source>
</evidence>
<comment type="similarity">
    <text evidence="1 17">Belongs to the FXYD family.</text>
</comment>
<feature type="region of interest" description="Disordered" evidence="18">
    <location>
        <begin position="102"/>
        <end position="124"/>
    </location>
</feature>
<dbReference type="InParanoid" id="A0A5F5PKB2"/>
<evidence type="ECO:0000256" key="10">
    <source>
        <dbReference type="ARBA" id="ARBA00023053"/>
    </source>
</evidence>
<evidence type="ECO:0000256" key="4">
    <source>
        <dbReference type="ARBA" id="ARBA00022538"/>
    </source>
</evidence>
<evidence type="ECO:0000313" key="20">
    <source>
        <dbReference type="Proteomes" id="UP000002281"/>
    </source>
</evidence>
<dbReference type="Pfam" id="PF02038">
    <property type="entry name" value="ATP1G1_PLM_MAT8"/>
    <property type="match status" value="1"/>
</dbReference>
<dbReference type="FunCoup" id="A0A5F5PKB2">
    <property type="interactions" value="11"/>
</dbReference>
<dbReference type="GO" id="GO:0071805">
    <property type="term" value="P:potassium ion transmembrane transport"/>
    <property type="evidence" value="ECO:0007669"/>
    <property type="project" value="InterPro"/>
</dbReference>
<evidence type="ECO:0000256" key="14">
    <source>
        <dbReference type="ARBA" id="ARBA00023768"/>
    </source>
</evidence>
<evidence type="ECO:0000256" key="3">
    <source>
        <dbReference type="ARBA" id="ARBA00022475"/>
    </source>
</evidence>
<dbReference type="InterPro" id="IPR047283">
    <property type="entry name" value="FXYD4"/>
</dbReference>
<accession>A0A5F5PKB2</accession>